<reference evidence="3" key="1">
    <citation type="journal article" date="2018" name="Int. J. Syst. Evol. Microbiol.">
        <title>Carboxylicivirga sediminis sp. nov., isolated from coastal sediment.</title>
        <authorList>
            <person name="Wang F.Q."/>
            <person name="Ren L.H."/>
            <person name="Zou R.J."/>
            <person name="Sun Y.Z."/>
            <person name="Liu X.J."/>
            <person name="Jiang F."/>
            <person name="Liu L.J."/>
        </authorList>
    </citation>
    <scope>NUCLEOTIDE SEQUENCE</scope>
    <source>
        <strain evidence="3">JR1</strain>
    </source>
</reference>
<dbReference type="RefSeq" id="WP_212191704.1">
    <property type="nucleotide sequence ID" value="NZ_JAGTAR010000021.1"/>
</dbReference>
<accession>A0A941F582</accession>
<name>A0A941F582_9BACT</name>
<evidence type="ECO:0000313" key="4">
    <source>
        <dbReference type="Proteomes" id="UP000679220"/>
    </source>
</evidence>
<reference evidence="3" key="2">
    <citation type="submission" date="2021-04" db="EMBL/GenBank/DDBJ databases">
        <authorList>
            <person name="Zhang T."/>
            <person name="Zhang Y."/>
            <person name="Lu D."/>
            <person name="Zuo D."/>
            <person name="Du Z."/>
        </authorList>
    </citation>
    <scope>NUCLEOTIDE SEQUENCE</scope>
    <source>
        <strain evidence="3">JR1</strain>
    </source>
</reference>
<dbReference type="CDD" id="cd00146">
    <property type="entry name" value="PKD"/>
    <property type="match status" value="1"/>
</dbReference>
<dbReference type="InterPro" id="IPR013783">
    <property type="entry name" value="Ig-like_fold"/>
</dbReference>
<proteinExistence type="predicted"/>
<dbReference type="Gene3D" id="2.60.40.10">
    <property type="entry name" value="Immunoglobulins"/>
    <property type="match status" value="1"/>
</dbReference>
<dbReference type="InterPro" id="IPR000601">
    <property type="entry name" value="PKD_dom"/>
</dbReference>
<comment type="caution">
    <text evidence="3">The sequence shown here is derived from an EMBL/GenBank/DDBJ whole genome shotgun (WGS) entry which is preliminary data.</text>
</comment>
<dbReference type="InterPro" id="IPR035986">
    <property type="entry name" value="PKD_dom_sf"/>
</dbReference>
<dbReference type="PROSITE" id="PS50093">
    <property type="entry name" value="PKD"/>
    <property type="match status" value="1"/>
</dbReference>
<dbReference type="SMART" id="SM00089">
    <property type="entry name" value="PKD"/>
    <property type="match status" value="1"/>
</dbReference>
<keyword evidence="4" id="KW-1185">Reference proteome</keyword>
<dbReference type="Pfam" id="PF18911">
    <property type="entry name" value="PKD_4"/>
    <property type="match status" value="1"/>
</dbReference>
<organism evidence="3 4">
    <name type="scientific">Carboxylicivirga sediminis</name>
    <dbReference type="NCBI Taxonomy" id="2006564"/>
    <lineage>
        <taxon>Bacteria</taxon>
        <taxon>Pseudomonadati</taxon>
        <taxon>Bacteroidota</taxon>
        <taxon>Bacteroidia</taxon>
        <taxon>Marinilabiliales</taxon>
        <taxon>Marinilabiliaceae</taxon>
        <taxon>Carboxylicivirga</taxon>
    </lineage>
</organism>
<dbReference type="EMBL" id="JAGTAR010000021">
    <property type="protein sequence ID" value="MBR8536677.1"/>
    <property type="molecule type" value="Genomic_DNA"/>
</dbReference>
<feature type="signal peptide" evidence="1">
    <location>
        <begin position="1"/>
        <end position="22"/>
    </location>
</feature>
<evidence type="ECO:0000313" key="3">
    <source>
        <dbReference type="EMBL" id="MBR8536677.1"/>
    </source>
</evidence>
<sequence length="311" mass="33244">MKNLFLASVLLLSMAAAFVSCGSDDATPAPIVEVYAEASTENPYSFTFSTIDQYVKEYHWDFDDGSTSLEKSPTHTYEQSGEYTISVTAKGDGGETVATKQIEILASIEELLSGGAAMPNGKTWVMSTTANTGTDGVSNKVAEPLTSGDIAFPPTDNLLALIGLGDEYDNLYTFKHDGNYSIDFVNGICIAGYMYTALNGLDEASSPGNGLATINHTEPTSASWTLEKGVDLSIEAANEVNGGIEQVTVNFENVDVITFNNGGFIGLLDYTPKAIIREISSTRLSLTLFLHGVLDHPTKPSNLITITFDAQ</sequence>
<dbReference type="AlphaFoldDB" id="A0A941F582"/>
<feature type="chain" id="PRO_5037290177" evidence="1">
    <location>
        <begin position="23"/>
        <end position="311"/>
    </location>
</feature>
<keyword evidence="1" id="KW-0732">Signal</keyword>
<feature type="domain" description="PKD" evidence="2">
    <location>
        <begin position="58"/>
        <end position="111"/>
    </location>
</feature>
<dbReference type="PROSITE" id="PS51257">
    <property type="entry name" value="PROKAR_LIPOPROTEIN"/>
    <property type="match status" value="1"/>
</dbReference>
<dbReference type="InterPro" id="IPR022409">
    <property type="entry name" value="PKD/Chitinase_dom"/>
</dbReference>
<gene>
    <name evidence="3" type="ORF">KDU71_13965</name>
</gene>
<evidence type="ECO:0000256" key="1">
    <source>
        <dbReference type="SAM" id="SignalP"/>
    </source>
</evidence>
<dbReference type="SUPFAM" id="SSF49299">
    <property type="entry name" value="PKD domain"/>
    <property type="match status" value="1"/>
</dbReference>
<dbReference type="Proteomes" id="UP000679220">
    <property type="component" value="Unassembled WGS sequence"/>
</dbReference>
<evidence type="ECO:0000259" key="2">
    <source>
        <dbReference type="PROSITE" id="PS50093"/>
    </source>
</evidence>
<protein>
    <submittedName>
        <fullName evidence="3">PKD domain-containing protein</fullName>
    </submittedName>
</protein>